<dbReference type="PANTHER" id="PTHR34389">
    <property type="entry name" value="L-RHAMNOSE MUTAROTASE"/>
    <property type="match status" value="1"/>
</dbReference>
<dbReference type="PANTHER" id="PTHR34389:SF2">
    <property type="entry name" value="L-RHAMNOSE MUTAROTASE"/>
    <property type="match status" value="1"/>
</dbReference>
<keyword evidence="2" id="KW-0413">Isomerase</keyword>
<accession>A0A2N0Z5N8</accession>
<proteinExistence type="inferred from homology"/>
<dbReference type="Gene3D" id="3.30.70.100">
    <property type="match status" value="1"/>
</dbReference>
<dbReference type="AlphaFoldDB" id="A0A2N0Z5N8"/>
<dbReference type="SUPFAM" id="SSF54909">
    <property type="entry name" value="Dimeric alpha+beta barrel"/>
    <property type="match status" value="1"/>
</dbReference>
<evidence type="ECO:0000256" key="4">
    <source>
        <dbReference type="ARBA" id="ARBA00023308"/>
    </source>
</evidence>
<dbReference type="InterPro" id="IPR013448">
    <property type="entry name" value="L-rhamnose_mutarotase"/>
</dbReference>
<evidence type="ECO:0000313" key="7">
    <source>
        <dbReference type="Proteomes" id="UP000233375"/>
    </source>
</evidence>
<keyword evidence="4" id="KW-0684">Rhamnose metabolism</keyword>
<sequence length="106" mass="12650">MSVTRIASVMSVYKDQYEEYKRRHDELWPEMKAELKAHGVHNYSIFLDEASGRLFAYLEIESEEKWSKMSETAICRKWWDYMEPLMETNPDNSPVSTELKNVFYLA</sequence>
<dbReference type="GO" id="GO:0019301">
    <property type="term" value="P:rhamnose catabolic process"/>
    <property type="evidence" value="ECO:0007669"/>
    <property type="project" value="UniProtKB-UniRule"/>
</dbReference>
<dbReference type="EMBL" id="PISE01000010">
    <property type="protein sequence ID" value="PKG24821.1"/>
    <property type="molecule type" value="Genomic_DNA"/>
</dbReference>
<organism evidence="6 7">
    <name type="scientific">Niallia nealsonii</name>
    <dbReference type="NCBI Taxonomy" id="115979"/>
    <lineage>
        <taxon>Bacteria</taxon>
        <taxon>Bacillati</taxon>
        <taxon>Bacillota</taxon>
        <taxon>Bacilli</taxon>
        <taxon>Bacillales</taxon>
        <taxon>Bacillaceae</taxon>
        <taxon>Niallia</taxon>
    </lineage>
</organism>
<gene>
    <name evidence="6" type="primary">rhaM</name>
    <name evidence="6" type="ORF">CWS01_04475</name>
</gene>
<dbReference type="EC" id="5.1.3.32" evidence="5"/>
<evidence type="ECO:0000256" key="5">
    <source>
        <dbReference type="NCBIfam" id="TIGR02625"/>
    </source>
</evidence>
<keyword evidence="7" id="KW-1185">Reference proteome</keyword>
<dbReference type="Proteomes" id="UP000233375">
    <property type="component" value="Unassembled WGS sequence"/>
</dbReference>
<dbReference type="NCBIfam" id="TIGR02625">
    <property type="entry name" value="YiiL_rotase"/>
    <property type="match status" value="1"/>
</dbReference>
<dbReference type="HAMAP" id="MF_01663">
    <property type="entry name" value="L_rham_rotase"/>
    <property type="match status" value="1"/>
</dbReference>
<reference evidence="6 7" key="1">
    <citation type="journal article" date="2003" name="Int. J. Syst. Evol. Microbiol.">
        <title>Bacillus nealsonii sp. nov., isolated from a spacecraft-assembly facility, whose spores are gamma-radiation resistant.</title>
        <authorList>
            <person name="Venkateswaran K."/>
            <person name="Kempf M."/>
            <person name="Chen F."/>
            <person name="Satomi M."/>
            <person name="Nicholson W."/>
            <person name="Kern R."/>
        </authorList>
    </citation>
    <scope>NUCLEOTIDE SEQUENCE [LARGE SCALE GENOMIC DNA]</scope>
    <source>
        <strain evidence="6 7">FO-92</strain>
    </source>
</reference>
<evidence type="ECO:0000256" key="2">
    <source>
        <dbReference type="ARBA" id="ARBA00023235"/>
    </source>
</evidence>
<dbReference type="GO" id="GO:0062192">
    <property type="term" value="F:L-rhamnose mutarotase activity"/>
    <property type="evidence" value="ECO:0007669"/>
    <property type="project" value="UniProtKB-UniRule"/>
</dbReference>
<keyword evidence="3" id="KW-0119">Carbohydrate metabolism</keyword>
<dbReference type="GO" id="GO:0005737">
    <property type="term" value="C:cytoplasm"/>
    <property type="evidence" value="ECO:0007669"/>
    <property type="project" value="InterPro"/>
</dbReference>
<dbReference type="RefSeq" id="WP_101175851.1">
    <property type="nucleotide sequence ID" value="NZ_PISE01000010.1"/>
</dbReference>
<comment type="caution">
    <text evidence="6">The sequence shown here is derived from an EMBL/GenBank/DDBJ whole genome shotgun (WGS) entry which is preliminary data.</text>
</comment>
<evidence type="ECO:0000256" key="3">
    <source>
        <dbReference type="ARBA" id="ARBA00023277"/>
    </source>
</evidence>
<dbReference type="InterPro" id="IPR008000">
    <property type="entry name" value="Rham/fucose_mutarotase"/>
</dbReference>
<dbReference type="OrthoDB" id="9799608at2"/>
<evidence type="ECO:0000313" key="6">
    <source>
        <dbReference type="EMBL" id="PKG24821.1"/>
    </source>
</evidence>
<name>A0A2N0Z5N8_9BACI</name>
<evidence type="ECO:0000256" key="1">
    <source>
        <dbReference type="ARBA" id="ARBA00022490"/>
    </source>
</evidence>
<dbReference type="Pfam" id="PF05336">
    <property type="entry name" value="rhaM"/>
    <property type="match status" value="1"/>
</dbReference>
<protein>
    <recommendedName>
        <fullName evidence="5">L-rhamnose mutarotase</fullName>
        <ecNumber evidence="5">5.1.3.32</ecNumber>
    </recommendedName>
</protein>
<dbReference type="InterPro" id="IPR011008">
    <property type="entry name" value="Dimeric_a/b-barrel"/>
</dbReference>
<keyword evidence="1" id="KW-0963">Cytoplasm</keyword>